<evidence type="ECO:0000313" key="2">
    <source>
        <dbReference type="Proteomes" id="UP000266934"/>
    </source>
</evidence>
<gene>
    <name evidence="1" type="ORF">BLTE_20900</name>
</gene>
<name>A0A348G1H2_9HYPH</name>
<protein>
    <submittedName>
        <fullName evidence="1">Uncharacterized protein</fullName>
    </submittedName>
</protein>
<dbReference type="KEGG" id="blag:BLTE_20900"/>
<reference evidence="1 2" key="1">
    <citation type="submission" date="2018-08" db="EMBL/GenBank/DDBJ databases">
        <title>Complete genome sequencing of Blastochloris tepida GI.</title>
        <authorList>
            <person name="Tsukatani Y."/>
            <person name="Mori H."/>
        </authorList>
    </citation>
    <scope>NUCLEOTIDE SEQUENCE [LARGE SCALE GENOMIC DNA]</scope>
    <source>
        <strain evidence="1 2">GI</strain>
    </source>
</reference>
<accession>A0A348G1H2</accession>
<dbReference type="AlphaFoldDB" id="A0A348G1H2"/>
<organism evidence="1 2">
    <name type="scientific">Blastochloris tepida</name>
    <dbReference type="NCBI Taxonomy" id="2233851"/>
    <lineage>
        <taxon>Bacteria</taxon>
        <taxon>Pseudomonadati</taxon>
        <taxon>Pseudomonadota</taxon>
        <taxon>Alphaproteobacteria</taxon>
        <taxon>Hyphomicrobiales</taxon>
        <taxon>Blastochloridaceae</taxon>
        <taxon>Blastochloris</taxon>
    </lineage>
</organism>
<evidence type="ECO:0000313" key="1">
    <source>
        <dbReference type="EMBL" id="BBF93405.1"/>
    </source>
</evidence>
<keyword evidence="2" id="KW-1185">Reference proteome</keyword>
<sequence>MIKIGGGNQETFRTYPVDKYQNAINDSAEFAMLVNIIARARQSIEFIKKKYTGLLSSKLKDLAYVGGCFSKI</sequence>
<proteinExistence type="predicted"/>
<dbReference type="EMBL" id="AP018907">
    <property type="protein sequence ID" value="BBF93405.1"/>
    <property type="molecule type" value="Genomic_DNA"/>
</dbReference>
<dbReference type="Proteomes" id="UP000266934">
    <property type="component" value="Chromosome"/>
</dbReference>